<dbReference type="EMBL" id="MN740766">
    <property type="protein sequence ID" value="QHS82398.1"/>
    <property type="molecule type" value="Genomic_DNA"/>
</dbReference>
<reference evidence="1" key="1">
    <citation type="journal article" date="2020" name="Nature">
        <title>Giant virus diversity and host interactions through global metagenomics.</title>
        <authorList>
            <person name="Schulz F."/>
            <person name="Roux S."/>
            <person name="Paez-Espino D."/>
            <person name="Jungbluth S."/>
            <person name="Walsh D.A."/>
            <person name="Denef V.J."/>
            <person name="McMahon K.D."/>
            <person name="Konstantinidis K.T."/>
            <person name="Eloe-Fadrosh E.A."/>
            <person name="Kyrpides N.C."/>
            <person name="Woyke T."/>
        </authorList>
    </citation>
    <scope>NUCLEOTIDE SEQUENCE</scope>
    <source>
        <strain evidence="1">GVMAG-S-1101165-79</strain>
    </source>
</reference>
<organism evidence="1">
    <name type="scientific">viral metagenome</name>
    <dbReference type="NCBI Taxonomy" id="1070528"/>
    <lineage>
        <taxon>unclassified sequences</taxon>
        <taxon>metagenomes</taxon>
        <taxon>organismal metagenomes</taxon>
    </lineage>
</organism>
<protein>
    <submittedName>
        <fullName evidence="1">Uncharacterized protein</fullName>
    </submittedName>
</protein>
<accession>A0A6C0ARP3</accession>
<dbReference type="AlphaFoldDB" id="A0A6C0ARP3"/>
<sequence>MTEQSSINNIDENIHFFLHDTVDLIHSENDTTDFDINELLLQIEDQQLYNHEIAMPQIINYNENYTVKELLVICEYYGFLKEIKTNKCNKEQTIEILVNFENDPINNDIVFKRQNLWFYINELKNDKFMKKYILW</sequence>
<evidence type="ECO:0000313" key="1">
    <source>
        <dbReference type="EMBL" id="QHS82398.1"/>
    </source>
</evidence>
<name>A0A6C0ARP3_9ZZZZ</name>
<proteinExistence type="predicted"/>